<dbReference type="PROSITE" id="PS50014">
    <property type="entry name" value="BROMODOMAIN_2"/>
    <property type="match status" value="1"/>
</dbReference>
<keyword evidence="2 4" id="KW-0103">Bromodomain</keyword>
<reference evidence="11" key="2">
    <citation type="journal article" date="2017" name="Plant J.">
        <title>Araport11: a complete reannotation of the Arabidopsis thaliana reference genome.</title>
        <authorList>
            <person name="Cheng C.Y."/>
            <person name="Krishnakumar V."/>
            <person name="Chan A.P."/>
            <person name="Thibaud-Nissen F."/>
            <person name="Schobel S."/>
            <person name="Town C.D."/>
        </authorList>
    </citation>
    <scope>GENOME REANNOTATION</scope>
    <source>
        <strain evidence="11">cv. Columbia</strain>
    </source>
</reference>
<evidence type="ECO:0000256" key="5">
    <source>
        <dbReference type="SAM" id="Coils"/>
    </source>
</evidence>
<dbReference type="InterPro" id="IPR017413">
    <property type="entry name" value="GTE1"/>
</dbReference>
<dbReference type="FunFam" id="1.20.920.10:FF:000093">
    <property type="entry name" value="Transcription factor GTE6"/>
    <property type="match status" value="1"/>
</dbReference>
<dbReference type="OrthoDB" id="21449at2759"/>
<dbReference type="Pfam" id="PF17035">
    <property type="entry name" value="BET"/>
    <property type="match status" value="1"/>
</dbReference>
<keyword evidence="13 14" id="KW-1267">Proteomics identification</keyword>
<sequence length="386" mass="44383">MADSVPGHVAGGGLQGFSVDAECIKQRVDEGFSLNNVVYRVLNLGIFVLHRYELLEHKLKEVEEFYSSIGVSNSGSIGKDTEKGRHVVGIRKIQQEAARREAVAAKRMQDLMRQFGTIFRQITQHKCAWPFMHPVNVEGLGLHDYFEVIDKPMDFSTIKNQMEAKDGTGYKHVMQIYADMRLVFENAMNYNEETSDVYSMAKKLLEKFEEKWAHFLPKVQEEEKIREEEEKQAAKEALLAKEASHIKTTRELGNEICHANDELEKLMRKVVERCRKITIEEKRNIGLALLKLSPDDLQKVLGIVAQANPSFQPRAEEVSIEMDILDEPTLWRLKFFVKDALDNAMKKKKEEETKTRELSGAQKKEVSKKRNATTKLAERKTKRSRI</sequence>
<dbReference type="PROSITE" id="PS51525">
    <property type="entry name" value="NET"/>
    <property type="match status" value="1"/>
</dbReference>
<evidence type="ECO:0000256" key="2">
    <source>
        <dbReference type="ARBA" id="ARBA00023117"/>
    </source>
</evidence>
<dbReference type="InterPro" id="IPR036427">
    <property type="entry name" value="Bromodomain-like_sf"/>
</dbReference>
<dbReference type="PANTHER" id="PTHR45926">
    <property type="entry name" value="OSJNBA0053K19.4 PROTEIN"/>
    <property type="match status" value="1"/>
</dbReference>
<dbReference type="ProteomicsDB" id="204093"/>
<dbReference type="TAIR" id="AT3G52280">
    <property type="gene designation" value="GTE6"/>
</dbReference>
<dbReference type="InterPro" id="IPR001487">
    <property type="entry name" value="Bromodomain"/>
</dbReference>
<evidence type="ECO:0000259" key="7">
    <source>
        <dbReference type="PROSITE" id="PS50014"/>
    </source>
</evidence>
<evidence type="ECO:0000313" key="10">
    <source>
        <dbReference type="EMBL" id="AEE78926.1"/>
    </source>
</evidence>
<dbReference type="GeneID" id="824393"/>
<feature type="coiled-coil region" evidence="5">
    <location>
        <begin position="218"/>
        <end position="280"/>
    </location>
</feature>
<evidence type="ECO:0000256" key="1">
    <source>
        <dbReference type="ARBA" id="ARBA00023015"/>
    </source>
</evidence>
<gene>
    <name evidence="10 12" type="primary">GTE6</name>
    <name evidence="9 10" type="ordered locus">At3g52280</name>
</gene>
<dbReference type="InterPro" id="IPR027353">
    <property type="entry name" value="NET_dom"/>
</dbReference>
<reference evidence="10 11" key="1">
    <citation type="journal article" date="2000" name="Nature">
        <title>Sequence and analysis of chromosome 3 of the plant Arabidopsis thaliana.</title>
        <authorList>
            <consortium name="European Union Chromosome 3 Arabidopsis Sequencing Consortium"/>
            <consortium name="Institute for Genomic Research"/>
            <consortium name="Kazusa DNA Research Institute"/>
            <person name="Salanoubat M."/>
            <person name="Lemcke K."/>
            <person name="Rieger M."/>
            <person name="Ansorge W."/>
            <person name="Unseld M."/>
            <person name="Fartmann B."/>
            <person name="Valle G."/>
            <person name="Blocker H."/>
            <person name="Perez-Alonso M."/>
            <person name="Obermaier B."/>
            <person name="Delseny M."/>
            <person name="Boutry M."/>
            <person name="Grivell L.A."/>
            <person name="Mache R."/>
            <person name="Puigdomenech P."/>
            <person name="De Simone V."/>
            <person name="Choisne N."/>
            <person name="Artiguenave F."/>
            <person name="Robert C."/>
            <person name="Brottier P."/>
            <person name="Wincker P."/>
            <person name="Cattolico L."/>
            <person name="Weissenbach J."/>
            <person name="Saurin W."/>
            <person name="Quetier F."/>
            <person name="Schafer M."/>
            <person name="Muller-Auer S."/>
            <person name="Gabel C."/>
            <person name="Fuchs M."/>
            <person name="Benes V."/>
            <person name="Wurmbach E."/>
            <person name="Drzonek H."/>
            <person name="Erfle H."/>
            <person name="Jordan N."/>
            <person name="Bangert S."/>
            <person name="Wiedelmann R."/>
            <person name="Kranz H."/>
            <person name="Voss H."/>
            <person name="Holland R."/>
            <person name="Brandt P."/>
            <person name="Nyakatura G."/>
            <person name="Vezzi A."/>
            <person name="D'Angelo M."/>
            <person name="Pallavicini A."/>
            <person name="Toppo S."/>
            <person name="Simionati B."/>
            <person name="Conrad A."/>
            <person name="Hornischer K."/>
            <person name="Kauer G."/>
            <person name="Lohnert T.H."/>
            <person name="Nordsiek G."/>
            <person name="Reichelt J."/>
            <person name="Scharfe M."/>
            <person name="Schon O."/>
            <person name="Bargues M."/>
            <person name="Terol J."/>
            <person name="Climent J."/>
            <person name="Navarro P."/>
            <person name="Collado C."/>
            <person name="Perez-Perez A."/>
            <person name="Ottenwalder B."/>
            <person name="Duchemin D."/>
            <person name="Cooke R."/>
            <person name="Laudie M."/>
            <person name="Berger-Llauro C."/>
            <person name="Purnelle B."/>
            <person name="Masuy D."/>
            <person name="de Haan M."/>
            <person name="Maarse A.C."/>
            <person name="Alcaraz J.P."/>
            <person name="Cottet A."/>
            <person name="Casacuberta E."/>
            <person name="Monfort A."/>
            <person name="Argiriou A."/>
            <person name="flores M."/>
            <person name="Liguori R."/>
            <person name="Vitale D."/>
            <person name="Mannhaupt G."/>
            <person name="Haase D."/>
            <person name="Schoof H."/>
            <person name="Rudd S."/>
            <person name="Zaccaria P."/>
            <person name="Mewes H.W."/>
            <person name="Mayer K.F."/>
            <person name="Kaul S."/>
            <person name="Town C.D."/>
            <person name="Koo H.L."/>
            <person name="Tallon L.J."/>
            <person name="Jenkins J."/>
            <person name="Rooney T."/>
            <person name="Rizzo M."/>
            <person name="Walts A."/>
            <person name="Utterback T."/>
            <person name="Fujii C.Y."/>
            <person name="Shea T.P."/>
            <person name="Creasy T.H."/>
            <person name="Haas B."/>
            <person name="Maiti R."/>
            <person name="Wu D."/>
            <person name="Peterson J."/>
            <person name="Van Aken S."/>
            <person name="Pai G."/>
            <person name="Militscher J."/>
            <person name="Sellers P."/>
            <person name="Gill J.E."/>
            <person name="Feldblyum T.V."/>
            <person name="Preuss D."/>
            <person name="Lin X."/>
            <person name="Nierman W.C."/>
            <person name="Salzberg S.L."/>
            <person name="White O."/>
            <person name="Venter J.C."/>
            <person name="Fraser C.M."/>
            <person name="Kaneko T."/>
            <person name="Nakamura Y."/>
            <person name="Sato S."/>
            <person name="Kato T."/>
            <person name="Asamizu E."/>
            <person name="Sasamoto S."/>
            <person name="Kimura T."/>
            <person name="Idesawa K."/>
            <person name="Kawashima K."/>
            <person name="Kishida Y."/>
            <person name="Kiyokawa C."/>
            <person name="Kohara M."/>
            <person name="Matsumoto M."/>
            <person name="Matsuno A."/>
            <person name="Muraki A."/>
            <person name="Nakayama S."/>
            <person name="Nakazaki N."/>
            <person name="Shinpo S."/>
            <person name="Takeuchi C."/>
            <person name="Wada T."/>
            <person name="Watanabe A."/>
            <person name="Yamada M."/>
            <person name="Yasuda M."/>
            <person name="Tabata S."/>
        </authorList>
    </citation>
    <scope>NUCLEOTIDE SEQUENCE [LARGE SCALE GENOMIC DNA]</scope>
    <source>
        <strain evidence="11">cv. Columbia</strain>
    </source>
</reference>
<evidence type="ECO:0007829" key="13">
    <source>
        <dbReference type="PeptideAtlas" id="F4J6V6"/>
    </source>
</evidence>
<name>F4J6V6_ARATH</name>
<keyword evidence="5" id="KW-0175">Coiled coil</keyword>
<dbReference type="GO" id="GO:0005634">
    <property type="term" value="C:nucleus"/>
    <property type="evidence" value="ECO:0007669"/>
    <property type="project" value="InterPro"/>
</dbReference>
<keyword evidence="11" id="KW-1185">Reference proteome</keyword>
<organism evidence="10 11">
    <name type="scientific">Arabidopsis thaliana</name>
    <name type="common">Mouse-ear cress</name>
    <dbReference type="NCBI Taxonomy" id="3702"/>
    <lineage>
        <taxon>Eukaryota</taxon>
        <taxon>Viridiplantae</taxon>
        <taxon>Streptophyta</taxon>
        <taxon>Embryophyta</taxon>
        <taxon>Tracheophyta</taxon>
        <taxon>Spermatophyta</taxon>
        <taxon>Magnoliopsida</taxon>
        <taxon>eudicotyledons</taxon>
        <taxon>Gunneridae</taxon>
        <taxon>Pentapetalae</taxon>
        <taxon>rosids</taxon>
        <taxon>malvids</taxon>
        <taxon>Brassicales</taxon>
        <taxon>Brassicaceae</taxon>
        <taxon>Camelineae</taxon>
        <taxon>Arabidopsis</taxon>
    </lineage>
</organism>
<evidence type="ECO:0000259" key="8">
    <source>
        <dbReference type="PROSITE" id="PS51525"/>
    </source>
</evidence>
<proteinExistence type="evidence at protein level"/>
<evidence type="ECO:0000313" key="9">
    <source>
        <dbReference type="Araport" id="AT3G52280"/>
    </source>
</evidence>
<dbReference type="Pfam" id="PF00439">
    <property type="entry name" value="Bromodomain"/>
    <property type="match status" value="1"/>
</dbReference>
<dbReference type="AlphaFoldDB" id="F4J6V6"/>
<dbReference type="PRINTS" id="PR00503">
    <property type="entry name" value="BROMODOMAIN"/>
</dbReference>
<dbReference type="Proteomes" id="UP000006548">
    <property type="component" value="Chromosome 3"/>
</dbReference>
<dbReference type="PIRSF" id="PIRSF038154">
    <property type="entry name" value="Transcription_factor_GTE6"/>
    <property type="match status" value="1"/>
</dbReference>
<dbReference type="InterPro" id="IPR038336">
    <property type="entry name" value="NET_sf"/>
</dbReference>
<dbReference type="Araport" id="AT3G52280"/>
<feature type="domain" description="Bromo" evidence="7">
    <location>
        <begin position="123"/>
        <end position="198"/>
    </location>
</feature>
<feature type="region of interest" description="Disordered" evidence="6">
    <location>
        <begin position="346"/>
        <end position="386"/>
    </location>
</feature>
<dbReference type="SMART" id="SM00297">
    <property type="entry name" value="BROMO"/>
    <property type="match status" value="1"/>
</dbReference>
<evidence type="ECO:0000256" key="3">
    <source>
        <dbReference type="ARBA" id="ARBA00023163"/>
    </source>
</evidence>
<evidence type="ECO:0000256" key="6">
    <source>
        <dbReference type="SAM" id="MobiDB-lite"/>
    </source>
</evidence>
<evidence type="ECO:0000313" key="12">
    <source>
        <dbReference type="TAIR" id="AT3G52280"/>
    </source>
</evidence>
<dbReference type="GO" id="GO:0006355">
    <property type="term" value="P:regulation of DNA-templated transcription"/>
    <property type="evidence" value="ECO:0007669"/>
    <property type="project" value="InterPro"/>
</dbReference>
<dbReference type="SUPFAM" id="SSF47370">
    <property type="entry name" value="Bromodomain"/>
    <property type="match status" value="1"/>
</dbReference>
<keyword evidence="1" id="KW-0805">Transcription regulation</keyword>
<protein>
    <submittedName>
        <fullName evidence="10">General transcription factor group E6</fullName>
    </submittedName>
</protein>
<evidence type="ECO:0007829" key="14">
    <source>
        <dbReference type="ProteomicsDB" id="F4J6V6"/>
    </source>
</evidence>
<dbReference type="EMBL" id="CP002686">
    <property type="protein sequence ID" value="AEE78926.1"/>
    <property type="molecule type" value="Genomic_DNA"/>
</dbReference>
<accession>F4J6V6</accession>
<dbReference type="RefSeq" id="NP_001190072.1">
    <property type="nucleotide sequence ID" value="NM_001203143.1"/>
</dbReference>
<evidence type="ECO:0000256" key="4">
    <source>
        <dbReference type="PROSITE-ProRule" id="PRU00035"/>
    </source>
</evidence>
<dbReference type="Gene3D" id="1.20.1270.220">
    <property type="match status" value="1"/>
</dbReference>
<feature type="compositionally biased region" description="Basic and acidic residues" evidence="6">
    <location>
        <begin position="346"/>
        <end position="365"/>
    </location>
</feature>
<feature type="domain" description="NET" evidence="8">
    <location>
        <begin position="267"/>
        <end position="348"/>
    </location>
</feature>
<evidence type="ECO:0000313" key="11">
    <source>
        <dbReference type="Proteomes" id="UP000006548"/>
    </source>
</evidence>
<keyword evidence="3" id="KW-0804">Transcription</keyword>
<dbReference type="ExpressionAtlas" id="F4J6V6">
    <property type="expression patterns" value="baseline and differential"/>
</dbReference>
<dbReference type="Gene3D" id="1.20.920.10">
    <property type="entry name" value="Bromodomain-like"/>
    <property type="match status" value="1"/>
</dbReference>